<evidence type="ECO:0000313" key="2">
    <source>
        <dbReference type="EMBL" id="KOG42896.1"/>
    </source>
</evidence>
<evidence type="ECO:0000313" key="3">
    <source>
        <dbReference type="Proteomes" id="UP000037251"/>
    </source>
</evidence>
<dbReference type="AlphaFoldDB" id="A0A0L8LXM6"/>
<gene>
    <name evidence="2" type="ORF">ADK37_02780</name>
</gene>
<dbReference type="RefSeq" id="WP_030039629.1">
    <property type="nucleotide sequence ID" value="NZ_KQ948988.1"/>
</dbReference>
<feature type="region of interest" description="Disordered" evidence="1">
    <location>
        <begin position="1"/>
        <end position="36"/>
    </location>
</feature>
<organism evidence="2 3">
    <name type="scientific">Streptomyces resistomycificus</name>
    <dbReference type="NCBI Taxonomy" id="67356"/>
    <lineage>
        <taxon>Bacteria</taxon>
        <taxon>Bacillati</taxon>
        <taxon>Actinomycetota</taxon>
        <taxon>Actinomycetes</taxon>
        <taxon>Kitasatosporales</taxon>
        <taxon>Streptomycetaceae</taxon>
        <taxon>Streptomyces</taxon>
        <taxon>Streptomyces aurantiacus group</taxon>
    </lineage>
</organism>
<evidence type="ECO:0000256" key="1">
    <source>
        <dbReference type="SAM" id="MobiDB-lite"/>
    </source>
</evidence>
<keyword evidence="3" id="KW-1185">Reference proteome</keyword>
<protein>
    <submittedName>
        <fullName evidence="2">Uncharacterized protein</fullName>
    </submittedName>
</protein>
<dbReference type="EMBL" id="LGUS01000013">
    <property type="protein sequence ID" value="KOG42896.1"/>
    <property type="molecule type" value="Genomic_DNA"/>
</dbReference>
<name>A0A0L8LXM6_9ACTN</name>
<reference evidence="3" key="1">
    <citation type="submission" date="2015-07" db="EMBL/GenBank/DDBJ databases">
        <authorList>
            <person name="Ju K.-S."/>
            <person name="Doroghazi J.R."/>
            <person name="Metcalf W.W."/>
        </authorList>
    </citation>
    <scope>NUCLEOTIDE SEQUENCE [LARGE SCALE GENOMIC DNA]</scope>
    <source>
        <strain evidence="3">NRRL 2290</strain>
    </source>
</reference>
<dbReference type="PATRIC" id="fig|67356.5.peg.600"/>
<comment type="caution">
    <text evidence="2">The sequence shown here is derived from an EMBL/GenBank/DDBJ whole genome shotgun (WGS) entry which is preliminary data.</text>
</comment>
<dbReference type="STRING" id="67356.AQJ84_03295"/>
<dbReference type="Proteomes" id="UP000037251">
    <property type="component" value="Unassembled WGS sequence"/>
</dbReference>
<sequence>MRRDDRYAGTVTGDVAPPRPCPPGVERGGATPAHGYDTTVDGTVEVPDVGAPMSLTTCSYRPLR</sequence>
<dbReference type="GeneID" id="32388894"/>
<proteinExistence type="predicted"/>
<accession>A0A0L8LXM6</accession>